<accession>A0ABT5ZB05</accession>
<dbReference type="Gene3D" id="3.40.50.12780">
    <property type="entry name" value="N-terminal domain of ligase-like"/>
    <property type="match status" value="1"/>
</dbReference>
<evidence type="ECO:0000256" key="1">
    <source>
        <dbReference type="SAM" id="MobiDB-lite"/>
    </source>
</evidence>
<dbReference type="RefSeq" id="WP_275822221.1">
    <property type="nucleotide sequence ID" value="NZ_BAAANM010000042.1"/>
</dbReference>
<feature type="compositionally biased region" description="Basic and acidic residues" evidence="1">
    <location>
        <begin position="80"/>
        <end position="93"/>
    </location>
</feature>
<gene>
    <name evidence="2" type="ORF">P2L57_36515</name>
</gene>
<dbReference type="InterPro" id="IPR042099">
    <property type="entry name" value="ANL_N_sf"/>
</dbReference>
<protein>
    <submittedName>
        <fullName evidence="2">Uncharacterized protein</fullName>
    </submittedName>
</protein>
<evidence type="ECO:0000313" key="2">
    <source>
        <dbReference type="EMBL" id="MDF2261027.1"/>
    </source>
</evidence>
<dbReference type="EMBL" id="JARHTQ010000045">
    <property type="protein sequence ID" value="MDF2261027.1"/>
    <property type="molecule type" value="Genomic_DNA"/>
</dbReference>
<proteinExistence type="predicted"/>
<sequence length="104" mass="11708">MALIENRDPHLRALDATNPPFPQWFPDGELNVARNTLDRHVAAGRGKQAALVYDPCRFRSSVSNGMAQPERPPPRRLAAQRRERARIRSEKAVRWGGRPTNTAA</sequence>
<evidence type="ECO:0000313" key="3">
    <source>
        <dbReference type="Proteomes" id="UP001220022"/>
    </source>
</evidence>
<comment type="caution">
    <text evidence="2">The sequence shown here is derived from an EMBL/GenBank/DDBJ whole genome shotgun (WGS) entry which is preliminary data.</text>
</comment>
<dbReference type="Proteomes" id="UP001220022">
    <property type="component" value="Unassembled WGS sequence"/>
</dbReference>
<name>A0ABT5ZB05_9ACTN</name>
<feature type="region of interest" description="Disordered" evidence="1">
    <location>
        <begin position="62"/>
        <end position="104"/>
    </location>
</feature>
<reference evidence="2 3" key="1">
    <citation type="submission" date="2023-03" db="EMBL/GenBank/DDBJ databases">
        <title>Draft genome sequence of type strain Streptomyces ferralitis JCM 14344.</title>
        <authorList>
            <person name="Klaysubun C."/>
            <person name="Duangmal K."/>
        </authorList>
    </citation>
    <scope>NUCLEOTIDE SEQUENCE [LARGE SCALE GENOMIC DNA]</scope>
    <source>
        <strain evidence="2 3">JCM 14344</strain>
    </source>
</reference>
<organism evidence="2 3">
    <name type="scientific">Streptantibioticus ferralitis</name>
    <dbReference type="NCBI Taxonomy" id="236510"/>
    <lineage>
        <taxon>Bacteria</taxon>
        <taxon>Bacillati</taxon>
        <taxon>Actinomycetota</taxon>
        <taxon>Actinomycetes</taxon>
        <taxon>Kitasatosporales</taxon>
        <taxon>Streptomycetaceae</taxon>
        <taxon>Streptantibioticus</taxon>
    </lineage>
</organism>
<keyword evidence="3" id="KW-1185">Reference proteome</keyword>